<evidence type="ECO:0000256" key="3">
    <source>
        <dbReference type="ARBA" id="ARBA00023306"/>
    </source>
</evidence>
<keyword evidence="3" id="KW-0131">Cell cycle</keyword>
<feature type="compositionally biased region" description="Polar residues" evidence="4">
    <location>
        <begin position="14"/>
        <end position="32"/>
    </location>
</feature>
<dbReference type="SUPFAM" id="SSF46689">
    <property type="entry name" value="Homeodomain-like"/>
    <property type="match status" value="1"/>
</dbReference>
<name>A0A2J6SXV5_9HELO</name>
<dbReference type="FunFam" id="1.10.10.60:FF:000137">
    <property type="entry name" value="MYB DNA binding protein"/>
    <property type="match status" value="1"/>
</dbReference>
<feature type="compositionally biased region" description="Basic and acidic residues" evidence="4">
    <location>
        <begin position="78"/>
        <end position="89"/>
    </location>
</feature>
<evidence type="ECO:0000313" key="5">
    <source>
        <dbReference type="EMBL" id="PMD55600.1"/>
    </source>
</evidence>
<dbReference type="AlphaFoldDB" id="A0A2J6SXV5"/>
<protein>
    <recommendedName>
        <fullName evidence="7">Myb-like domain-containing protein</fullName>
    </recommendedName>
</protein>
<proteinExistence type="predicted"/>
<dbReference type="GO" id="GO:0010833">
    <property type="term" value="P:telomere maintenance via telomere lengthening"/>
    <property type="evidence" value="ECO:0007669"/>
    <property type="project" value="TreeGrafter"/>
</dbReference>
<dbReference type="InParanoid" id="A0A2J6SXV5"/>
<feature type="region of interest" description="Disordered" evidence="4">
    <location>
        <begin position="1"/>
        <end position="191"/>
    </location>
</feature>
<dbReference type="EMBL" id="KZ613854">
    <property type="protein sequence ID" value="PMD55600.1"/>
    <property type="molecule type" value="Genomic_DNA"/>
</dbReference>
<feature type="compositionally biased region" description="Basic and acidic residues" evidence="4">
    <location>
        <begin position="380"/>
        <end position="394"/>
    </location>
</feature>
<dbReference type="GO" id="GO:0003691">
    <property type="term" value="F:double-stranded telomeric DNA binding"/>
    <property type="evidence" value="ECO:0007669"/>
    <property type="project" value="TreeGrafter"/>
</dbReference>
<dbReference type="Gene3D" id="1.10.10.60">
    <property type="entry name" value="Homeodomain-like"/>
    <property type="match status" value="1"/>
</dbReference>
<feature type="compositionally biased region" description="Basic and acidic residues" evidence="4">
    <location>
        <begin position="148"/>
        <end position="164"/>
    </location>
</feature>
<accession>A0A2J6SXV5</accession>
<dbReference type="Proteomes" id="UP000235371">
    <property type="component" value="Unassembled WGS sequence"/>
</dbReference>
<feature type="compositionally biased region" description="Basic and acidic residues" evidence="4">
    <location>
        <begin position="176"/>
        <end position="191"/>
    </location>
</feature>
<keyword evidence="1" id="KW-0238">DNA-binding</keyword>
<evidence type="ECO:0000256" key="1">
    <source>
        <dbReference type="ARBA" id="ARBA00023125"/>
    </source>
</evidence>
<reference evidence="5 6" key="1">
    <citation type="submission" date="2016-04" db="EMBL/GenBank/DDBJ databases">
        <title>A degradative enzymes factory behind the ericoid mycorrhizal symbiosis.</title>
        <authorList>
            <consortium name="DOE Joint Genome Institute"/>
            <person name="Martino E."/>
            <person name="Morin E."/>
            <person name="Grelet G."/>
            <person name="Kuo A."/>
            <person name="Kohler A."/>
            <person name="Daghino S."/>
            <person name="Barry K."/>
            <person name="Choi C."/>
            <person name="Cichocki N."/>
            <person name="Clum A."/>
            <person name="Copeland A."/>
            <person name="Hainaut M."/>
            <person name="Haridas S."/>
            <person name="Labutti K."/>
            <person name="Lindquist E."/>
            <person name="Lipzen A."/>
            <person name="Khouja H.-R."/>
            <person name="Murat C."/>
            <person name="Ohm R."/>
            <person name="Olson A."/>
            <person name="Spatafora J."/>
            <person name="Veneault-Fourrey C."/>
            <person name="Henrissat B."/>
            <person name="Grigoriev I."/>
            <person name="Martin F."/>
            <person name="Perotto S."/>
        </authorList>
    </citation>
    <scope>NUCLEOTIDE SEQUENCE [LARGE SCALE GENOMIC DNA]</scope>
    <source>
        <strain evidence="5 6">E</strain>
    </source>
</reference>
<keyword evidence="6" id="KW-1185">Reference proteome</keyword>
<evidence type="ECO:0000256" key="4">
    <source>
        <dbReference type="SAM" id="MobiDB-lite"/>
    </source>
</evidence>
<dbReference type="GeneID" id="36591661"/>
<dbReference type="InterPro" id="IPR052833">
    <property type="entry name" value="Telomeric_DNA-bd_trans-reg"/>
</dbReference>
<sequence>MAQPQHFQKRPGSMNFQPQSTFSPRNLSMGSDRSSHPQTPHLPPPQSEPPSPRQKSPLSISGTRTSQTAPRRPLKRRPIPESEQPKWREYPLPTEETNSRLDETDPLGNKRVRVAERKEIARKPGKGRKDEQPKEVMGQAGPSQRPAIEARDVYRSQTDSHDWSRGPTCSHLAWGKGEEQMESKKVPGLRKDAGENETRYLLDEYCGGQPSDITPPELIEELRAIDQQWNLQKSRQPRPSGPAPLGSFQRSNAELKVPQLSLPHRPKSSTCTSPKNGVNIFGVDLLGTGAVVNRNQANALMRSMSFHQALRGQEEILRRYYGAQYEALPSQGVQKRTTSLSKAREVKRTREDLASLLKKDPIDFGHPGPSLPLSPSEQASKLEREIREEEERGEKGINESKGLFWGRAAVPESIASKTQGKKIVSQPPQNVAELPSGKEDRYWSDKPLKAEESVESKVEQRLPTPDFWSSTTRTEPYGQFKIRKSLEGGLGDVDSAPGVMPRPNNPAEVRDFKSALHMLREMPPPAHRRPGVPSAKRPWTTVEEGCLMMGLEMVQGPYWSQILALFGRGGSHGEQLKDRTEAQLKDRARNLRLLFLENGTEIPSCLQAVLGHPIIRVPMAEMRLHAQEQMQEGLDDVLAGSGSMMKPAKRQEREKCMAVDELKQATGASIGAATPDGDSMAGGPAVSNVINDLTRISPPSTAAGGTVPANFDQFLARLETRNTAGLEGRVAGSRYSAPPIQCVPYPSLAKRTNQPPAETETTEVCGEYEEVSFKDEETPEGNVGEGEDWIVV</sequence>
<organism evidence="5 6">
    <name type="scientific">Hyaloscypha bicolor E</name>
    <dbReference type="NCBI Taxonomy" id="1095630"/>
    <lineage>
        <taxon>Eukaryota</taxon>
        <taxon>Fungi</taxon>
        <taxon>Dikarya</taxon>
        <taxon>Ascomycota</taxon>
        <taxon>Pezizomycotina</taxon>
        <taxon>Leotiomycetes</taxon>
        <taxon>Helotiales</taxon>
        <taxon>Hyaloscyphaceae</taxon>
        <taxon>Hyaloscypha</taxon>
        <taxon>Hyaloscypha bicolor</taxon>
    </lineage>
</organism>
<keyword evidence="2" id="KW-0539">Nucleus</keyword>
<evidence type="ECO:0000313" key="6">
    <source>
        <dbReference type="Proteomes" id="UP000235371"/>
    </source>
</evidence>
<dbReference type="PANTHER" id="PTHR47807">
    <property type="entry name" value="PROTEIN TBF1"/>
    <property type="match status" value="1"/>
</dbReference>
<evidence type="ECO:0000256" key="2">
    <source>
        <dbReference type="ARBA" id="ARBA00023242"/>
    </source>
</evidence>
<feature type="region of interest" description="Disordered" evidence="4">
    <location>
        <begin position="358"/>
        <end position="394"/>
    </location>
</feature>
<dbReference type="STRING" id="1095630.A0A2J6SXV5"/>
<evidence type="ECO:0008006" key="7">
    <source>
        <dbReference type="Google" id="ProtNLM"/>
    </source>
</evidence>
<feature type="compositionally biased region" description="Basic and acidic residues" evidence="4">
    <location>
        <begin position="113"/>
        <end position="134"/>
    </location>
</feature>
<feature type="compositionally biased region" description="Polar residues" evidence="4">
    <location>
        <begin position="58"/>
        <end position="69"/>
    </location>
</feature>
<dbReference type="OrthoDB" id="10390309at2759"/>
<feature type="region of interest" description="Disordered" evidence="4">
    <location>
        <begin position="417"/>
        <end position="442"/>
    </location>
</feature>
<gene>
    <name evidence="5" type="ORF">K444DRAFT_633156</name>
</gene>
<dbReference type="PANTHER" id="PTHR47807:SF1">
    <property type="entry name" value="PROTEIN TBF1"/>
    <property type="match status" value="1"/>
</dbReference>
<dbReference type="InterPro" id="IPR009057">
    <property type="entry name" value="Homeodomain-like_sf"/>
</dbReference>
<feature type="compositionally biased region" description="Pro residues" evidence="4">
    <location>
        <begin position="40"/>
        <end position="52"/>
    </location>
</feature>
<dbReference type="RefSeq" id="XP_024732504.1">
    <property type="nucleotide sequence ID" value="XM_024883584.1"/>
</dbReference>